<accession>A0A0B2AGU8</accession>
<keyword evidence="1" id="KW-0472">Membrane</keyword>
<evidence type="ECO:0000256" key="1">
    <source>
        <dbReference type="SAM" id="Phobius"/>
    </source>
</evidence>
<gene>
    <name evidence="2" type="ORF">LK10_17275</name>
</gene>
<dbReference type="AlphaFoldDB" id="A0A0B2AGU8"/>
<dbReference type="RefSeq" id="WP_043126345.1">
    <property type="nucleotide sequence ID" value="NZ_JTDL01000144.1"/>
</dbReference>
<name>A0A0B2AGU8_9MICC</name>
<sequence>MILDRLEATPEFASMEKGPAVELAVGVGSLLGFVLSLGVSALYFSLASILESRLLPSLRLGFGRLTLGPLAIASIGSVLYLHLLAILLAVPTAKGEWPGFIVVALVGLCAPLLFRRQWIQGSARTKISIFALSTGVAASALLL</sequence>
<keyword evidence="1" id="KW-1133">Transmembrane helix</keyword>
<dbReference type="STRING" id="1338436.LK10_17275"/>
<organism evidence="2 3">
    <name type="scientific">Sinomonas humi</name>
    <dbReference type="NCBI Taxonomy" id="1338436"/>
    <lineage>
        <taxon>Bacteria</taxon>
        <taxon>Bacillati</taxon>
        <taxon>Actinomycetota</taxon>
        <taxon>Actinomycetes</taxon>
        <taxon>Micrococcales</taxon>
        <taxon>Micrococcaceae</taxon>
        <taxon>Sinomonas</taxon>
    </lineage>
</organism>
<feature type="transmembrane region" description="Helical" evidence="1">
    <location>
        <begin position="20"/>
        <end position="46"/>
    </location>
</feature>
<proteinExistence type="predicted"/>
<reference evidence="2 3" key="1">
    <citation type="submission" date="2014-09" db="EMBL/GenBank/DDBJ databases">
        <title>Genome sequence of Sinomonas sp. MUSC 117.</title>
        <authorList>
            <person name="Lee L.-H."/>
        </authorList>
    </citation>
    <scope>NUCLEOTIDE SEQUENCE [LARGE SCALE GENOMIC DNA]</scope>
    <source>
        <strain evidence="2 3">MUSC 117</strain>
    </source>
</reference>
<feature type="transmembrane region" description="Helical" evidence="1">
    <location>
        <begin position="67"/>
        <end position="91"/>
    </location>
</feature>
<keyword evidence="1" id="KW-0812">Transmembrane</keyword>
<evidence type="ECO:0000313" key="3">
    <source>
        <dbReference type="Proteomes" id="UP000030982"/>
    </source>
</evidence>
<keyword evidence="3" id="KW-1185">Reference proteome</keyword>
<protein>
    <submittedName>
        <fullName evidence="2">Uncharacterized protein</fullName>
    </submittedName>
</protein>
<dbReference type="Proteomes" id="UP000030982">
    <property type="component" value="Unassembled WGS sequence"/>
</dbReference>
<evidence type="ECO:0000313" key="2">
    <source>
        <dbReference type="EMBL" id="KHL01184.1"/>
    </source>
</evidence>
<comment type="caution">
    <text evidence="2">The sequence shown here is derived from an EMBL/GenBank/DDBJ whole genome shotgun (WGS) entry which is preliminary data.</text>
</comment>
<dbReference type="EMBL" id="JTDL01000144">
    <property type="protein sequence ID" value="KHL01184.1"/>
    <property type="molecule type" value="Genomic_DNA"/>
</dbReference>
<feature type="transmembrane region" description="Helical" evidence="1">
    <location>
        <begin position="97"/>
        <end position="114"/>
    </location>
</feature>